<evidence type="ECO:0000313" key="11">
    <source>
        <dbReference type="Proteomes" id="UP000736672"/>
    </source>
</evidence>
<feature type="region of interest" description="Disordered" evidence="8">
    <location>
        <begin position="1"/>
        <end position="28"/>
    </location>
</feature>
<dbReference type="SMART" id="SM00066">
    <property type="entry name" value="GAL4"/>
    <property type="match status" value="1"/>
</dbReference>
<comment type="subcellular location">
    <subcellularLocation>
        <location evidence="1">Nucleus</location>
    </subcellularLocation>
</comment>
<dbReference type="PROSITE" id="PS50048">
    <property type="entry name" value="ZN2_CY6_FUNGAL_2"/>
    <property type="match status" value="1"/>
</dbReference>
<evidence type="ECO:0000256" key="4">
    <source>
        <dbReference type="ARBA" id="ARBA00023015"/>
    </source>
</evidence>
<organism evidence="10 11">
    <name type="scientific">Fusarium solani</name>
    <name type="common">Filamentous fungus</name>
    <dbReference type="NCBI Taxonomy" id="169388"/>
    <lineage>
        <taxon>Eukaryota</taxon>
        <taxon>Fungi</taxon>
        <taxon>Dikarya</taxon>
        <taxon>Ascomycota</taxon>
        <taxon>Pezizomycotina</taxon>
        <taxon>Sordariomycetes</taxon>
        <taxon>Hypocreomycetidae</taxon>
        <taxon>Hypocreales</taxon>
        <taxon>Nectriaceae</taxon>
        <taxon>Fusarium</taxon>
        <taxon>Fusarium solani species complex</taxon>
    </lineage>
</organism>
<evidence type="ECO:0000256" key="1">
    <source>
        <dbReference type="ARBA" id="ARBA00004123"/>
    </source>
</evidence>
<gene>
    <name evidence="10" type="ORF">B0J15DRAFT_450833</name>
</gene>
<evidence type="ECO:0000313" key="10">
    <source>
        <dbReference type="EMBL" id="KAH7247209.1"/>
    </source>
</evidence>
<accession>A0A9P9GYX6</accession>
<dbReference type="GO" id="GO:0005634">
    <property type="term" value="C:nucleus"/>
    <property type="evidence" value="ECO:0007669"/>
    <property type="project" value="UniProtKB-SubCell"/>
</dbReference>
<feature type="region of interest" description="Disordered" evidence="8">
    <location>
        <begin position="639"/>
        <end position="689"/>
    </location>
</feature>
<dbReference type="Gene3D" id="4.10.240.10">
    <property type="entry name" value="Zn(2)-C6 fungal-type DNA-binding domain"/>
    <property type="match status" value="1"/>
</dbReference>
<protein>
    <submittedName>
        <fullName evidence="10">Fungal-specific transcription factor domain-containing protein</fullName>
    </submittedName>
</protein>
<evidence type="ECO:0000256" key="7">
    <source>
        <dbReference type="ARBA" id="ARBA00023242"/>
    </source>
</evidence>
<keyword evidence="5" id="KW-0238">DNA-binding</keyword>
<dbReference type="Pfam" id="PF04082">
    <property type="entry name" value="Fungal_trans"/>
    <property type="match status" value="1"/>
</dbReference>
<evidence type="ECO:0000256" key="2">
    <source>
        <dbReference type="ARBA" id="ARBA00022723"/>
    </source>
</evidence>
<dbReference type="CDD" id="cd12148">
    <property type="entry name" value="fungal_TF_MHR"/>
    <property type="match status" value="1"/>
</dbReference>
<keyword evidence="4" id="KW-0805">Transcription regulation</keyword>
<dbReference type="OrthoDB" id="4161332at2759"/>
<dbReference type="InterPro" id="IPR001138">
    <property type="entry name" value="Zn2Cys6_DnaBD"/>
</dbReference>
<sequence length="753" mass="82605">MPSNPSPGPTPDVEMSVSSASGPRQANRGARRYGFACARCKSRKIKCSGDQPVCKGCQKTGEDCVWPSQDSSDLRLRHANARIRWLEASLLRRSRSPQIDLPGDTQPNKASPRQSTCAVANTDTSPAVSTTTSSTAADVAYPSSATEIWFQVGIGEDGGVVYNGPTSRFHAGALEESSIVPTSETSNVSTLSVSEPKRAAQVETLRSQWSLMDSAWIPLIQAKPLMNGTGVDTKVGMALLDIYWTWLHPLHNCVYRPCLVMDLALGGQYCSDFLLMCIFALAARHLPEQDLSCPDIGKGEDFVKRAKELLLQEMAADKPTIPTIQGLLILGGRQCAVGKSSEGWLYTGMAIRMMIDIGLHLDTPKLAELQRWTPAETETRKRLYNSAYIWDKTLSLALGRPPSLIRRPYPSTDILDKFDDARDWEPIHAVEVSNMYTPTPSWNSTTFCTFCQLHELTTEMMLLFSNTPSTEDFATNINDLDARFRTWYDEMPPSLKISDVGSLQQSPPPHIISLNLLYHALHILLRRPFLSSRDSTLRASSTSVCVAHSKKIHAMYSLYARTFPHRLMTYQISYCIFSAATVEAQILKTATSQVEREDAAERLACAIRVLQNEAAHTPGSGRSLDTIRRMLNAGLAQPLWSGDRSSSSSSGVHRQPHPAADGESDGPSRTRTHLGPEASQPSAGDISSAPEDISAFTIGQDCSWWDQTGYTGLDTGAGFHPDSFSWGMANVLPQTLNILPLPDQGWNAYGSMG</sequence>
<dbReference type="EMBL" id="JAGTJS010000016">
    <property type="protein sequence ID" value="KAH7247209.1"/>
    <property type="molecule type" value="Genomic_DNA"/>
</dbReference>
<dbReference type="GO" id="GO:0006351">
    <property type="term" value="P:DNA-templated transcription"/>
    <property type="evidence" value="ECO:0007669"/>
    <property type="project" value="InterPro"/>
</dbReference>
<keyword evidence="2" id="KW-0479">Metal-binding</keyword>
<keyword evidence="6" id="KW-0804">Transcription</keyword>
<dbReference type="GO" id="GO:0000981">
    <property type="term" value="F:DNA-binding transcription factor activity, RNA polymerase II-specific"/>
    <property type="evidence" value="ECO:0007669"/>
    <property type="project" value="InterPro"/>
</dbReference>
<evidence type="ECO:0000256" key="3">
    <source>
        <dbReference type="ARBA" id="ARBA00022833"/>
    </source>
</evidence>
<proteinExistence type="predicted"/>
<dbReference type="PANTHER" id="PTHR31313">
    <property type="entry name" value="TY1 ENHANCER ACTIVATOR"/>
    <property type="match status" value="1"/>
</dbReference>
<dbReference type="Pfam" id="PF00172">
    <property type="entry name" value="Zn_clus"/>
    <property type="match status" value="1"/>
</dbReference>
<feature type="domain" description="Zn(2)-C6 fungal-type" evidence="9">
    <location>
        <begin position="36"/>
        <end position="66"/>
    </location>
</feature>
<feature type="compositionally biased region" description="Polar residues" evidence="8">
    <location>
        <begin position="105"/>
        <end position="121"/>
    </location>
</feature>
<dbReference type="Proteomes" id="UP000736672">
    <property type="component" value="Unassembled WGS sequence"/>
</dbReference>
<evidence type="ECO:0000256" key="8">
    <source>
        <dbReference type="SAM" id="MobiDB-lite"/>
    </source>
</evidence>
<feature type="region of interest" description="Disordered" evidence="8">
    <location>
        <begin position="96"/>
        <end position="134"/>
    </location>
</feature>
<feature type="compositionally biased region" description="Low complexity" evidence="8">
    <location>
        <begin position="122"/>
        <end position="134"/>
    </location>
</feature>
<evidence type="ECO:0000256" key="6">
    <source>
        <dbReference type="ARBA" id="ARBA00023163"/>
    </source>
</evidence>
<reference evidence="10" key="1">
    <citation type="journal article" date="2021" name="Nat. Commun.">
        <title>Genetic determinants of endophytism in the Arabidopsis root mycobiome.</title>
        <authorList>
            <person name="Mesny F."/>
            <person name="Miyauchi S."/>
            <person name="Thiergart T."/>
            <person name="Pickel B."/>
            <person name="Atanasova L."/>
            <person name="Karlsson M."/>
            <person name="Huettel B."/>
            <person name="Barry K.W."/>
            <person name="Haridas S."/>
            <person name="Chen C."/>
            <person name="Bauer D."/>
            <person name="Andreopoulos W."/>
            <person name="Pangilinan J."/>
            <person name="LaButti K."/>
            <person name="Riley R."/>
            <person name="Lipzen A."/>
            <person name="Clum A."/>
            <person name="Drula E."/>
            <person name="Henrissat B."/>
            <person name="Kohler A."/>
            <person name="Grigoriev I.V."/>
            <person name="Martin F.M."/>
            <person name="Hacquard S."/>
        </authorList>
    </citation>
    <scope>NUCLEOTIDE SEQUENCE</scope>
    <source>
        <strain evidence="10">FSSC 5 MPI-SDFR-AT-0091</strain>
    </source>
</reference>
<dbReference type="AlphaFoldDB" id="A0A9P9GYX6"/>
<dbReference type="PANTHER" id="PTHR31313:SF86">
    <property type="entry name" value="ZN(2)-C6 FUNGAL-TYPE DOMAIN-CONTAINING PROTEIN"/>
    <property type="match status" value="1"/>
</dbReference>
<dbReference type="GO" id="GO:0008270">
    <property type="term" value="F:zinc ion binding"/>
    <property type="evidence" value="ECO:0007669"/>
    <property type="project" value="InterPro"/>
</dbReference>
<comment type="caution">
    <text evidence="10">The sequence shown here is derived from an EMBL/GenBank/DDBJ whole genome shotgun (WGS) entry which is preliminary data.</text>
</comment>
<keyword evidence="11" id="KW-1185">Reference proteome</keyword>
<feature type="compositionally biased region" description="Pro residues" evidence="8">
    <location>
        <begin position="1"/>
        <end position="10"/>
    </location>
</feature>
<dbReference type="SUPFAM" id="SSF57701">
    <property type="entry name" value="Zn2/Cys6 DNA-binding domain"/>
    <property type="match status" value="1"/>
</dbReference>
<name>A0A9P9GYX6_FUSSL</name>
<dbReference type="InterPro" id="IPR036864">
    <property type="entry name" value="Zn2-C6_fun-type_DNA-bd_sf"/>
</dbReference>
<dbReference type="InterPro" id="IPR007219">
    <property type="entry name" value="XnlR_reg_dom"/>
</dbReference>
<keyword evidence="7" id="KW-0539">Nucleus</keyword>
<dbReference type="CDD" id="cd00067">
    <property type="entry name" value="GAL4"/>
    <property type="match status" value="1"/>
</dbReference>
<dbReference type="InterPro" id="IPR051615">
    <property type="entry name" value="Transcr_Regulatory_Elem"/>
</dbReference>
<evidence type="ECO:0000259" key="9">
    <source>
        <dbReference type="PROSITE" id="PS50048"/>
    </source>
</evidence>
<dbReference type="GO" id="GO:0003677">
    <property type="term" value="F:DNA binding"/>
    <property type="evidence" value="ECO:0007669"/>
    <property type="project" value="UniProtKB-KW"/>
</dbReference>
<dbReference type="PROSITE" id="PS00463">
    <property type="entry name" value="ZN2_CY6_FUNGAL_1"/>
    <property type="match status" value="1"/>
</dbReference>
<keyword evidence="3" id="KW-0862">Zinc</keyword>
<dbReference type="SMART" id="SM00906">
    <property type="entry name" value="Fungal_trans"/>
    <property type="match status" value="1"/>
</dbReference>
<evidence type="ECO:0000256" key="5">
    <source>
        <dbReference type="ARBA" id="ARBA00023125"/>
    </source>
</evidence>